<dbReference type="EMBL" id="CXST01000002">
    <property type="protein sequence ID" value="CTQ45707.1"/>
    <property type="molecule type" value="Genomic_DNA"/>
</dbReference>
<evidence type="ECO:0000313" key="1">
    <source>
        <dbReference type="EMBL" id="CTQ45707.1"/>
    </source>
</evidence>
<proteinExistence type="predicted"/>
<dbReference type="Proteomes" id="UP000048926">
    <property type="component" value="Unassembled WGS sequence"/>
</dbReference>
<dbReference type="AlphaFoldDB" id="A0A0M6Y8W0"/>
<protein>
    <submittedName>
        <fullName evidence="1">Uncharacterized protein</fullName>
    </submittedName>
</protein>
<gene>
    <name evidence="1" type="ORF">LAL4801_04162</name>
</gene>
<accession>A0A0M6Y8W0</accession>
<dbReference type="RefSeq" id="WP_055658888.1">
    <property type="nucleotide sequence ID" value="NZ_CXST01000002.1"/>
</dbReference>
<organism evidence="1 2">
    <name type="scientific">Roseibium aggregatum</name>
    <dbReference type="NCBI Taxonomy" id="187304"/>
    <lineage>
        <taxon>Bacteria</taxon>
        <taxon>Pseudomonadati</taxon>
        <taxon>Pseudomonadota</taxon>
        <taxon>Alphaproteobacteria</taxon>
        <taxon>Hyphomicrobiales</taxon>
        <taxon>Stappiaceae</taxon>
        <taxon>Roseibium</taxon>
    </lineage>
</organism>
<sequence length="75" mass="8594">MRLTTKKILKEVGSPYLDLWKPIGQSYWIFSYDDLETAGIYETESVYTPCLVDMTLDQWVAIGKAFVEKVQKNGA</sequence>
<name>A0A0M6Y8W0_9HYPH</name>
<evidence type="ECO:0000313" key="2">
    <source>
        <dbReference type="Proteomes" id="UP000048926"/>
    </source>
</evidence>
<keyword evidence="2" id="KW-1185">Reference proteome</keyword>
<reference evidence="2" key="1">
    <citation type="submission" date="2015-07" db="EMBL/GenBank/DDBJ databases">
        <authorList>
            <person name="Rodrigo-Torres Lidia"/>
            <person name="Arahal R.David."/>
        </authorList>
    </citation>
    <scope>NUCLEOTIDE SEQUENCE [LARGE SCALE GENOMIC DNA]</scope>
    <source>
        <strain evidence="2">CECT 4801</strain>
    </source>
</reference>